<dbReference type="GeneID" id="23863111"/>
<evidence type="ECO:0000256" key="1">
    <source>
        <dbReference type="SAM" id="MobiDB-lite"/>
    </source>
</evidence>
<evidence type="ECO:0000313" key="2">
    <source>
        <dbReference type="EMBL" id="CBH12928.1"/>
    </source>
</evidence>
<protein>
    <submittedName>
        <fullName evidence="2">Uncharacterized protein</fullName>
    </submittedName>
</protein>
<sequence>MRRFSCALSRESKEVYRAGPPKKKKGKGVGEMLKVDSTPTRHDGVSFRRLNRRFRRPAAGAYFGGTPPTSTGGEGANAAHPDRRGGDVRMRLTKTWRSWVSIPIPPAC</sequence>
<proteinExistence type="predicted"/>
<dbReference type="KEGG" id="tbg:TbgDal_VII7976"/>
<accession>C9ZU42</accession>
<name>C9ZU42_TRYB9</name>
<gene>
    <name evidence="2" type="ORF">TbgDal_VII7976</name>
</gene>
<dbReference type="AlphaFoldDB" id="C9ZU42"/>
<feature type="region of interest" description="Disordered" evidence="1">
    <location>
        <begin position="58"/>
        <end position="85"/>
    </location>
</feature>
<dbReference type="Proteomes" id="UP000002316">
    <property type="component" value="Chromosome 7"/>
</dbReference>
<organism evidence="2 3">
    <name type="scientific">Trypanosoma brucei gambiense (strain MHOM/CI/86/DAL972)</name>
    <dbReference type="NCBI Taxonomy" id="679716"/>
    <lineage>
        <taxon>Eukaryota</taxon>
        <taxon>Discoba</taxon>
        <taxon>Euglenozoa</taxon>
        <taxon>Kinetoplastea</taxon>
        <taxon>Metakinetoplastina</taxon>
        <taxon>Trypanosomatida</taxon>
        <taxon>Trypanosomatidae</taxon>
        <taxon>Trypanosoma</taxon>
    </lineage>
</organism>
<feature type="region of interest" description="Disordered" evidence="1">
    <location>
        <begin position="1"/>
        <end position="43"/>
    </location>
</feature>
<dbReference type="RefSeq" id="XP_011775207.1">
    <property type="nucleotide sequence ID" value="XM_011776905.1"/>
</dbReference>
<evidence type="ECO:0000313" key="3">
    <source>
        <dbReference type="Proteomes" id="UP000002316"/>
    </source>
</evidence>
<reference evidence="3" key="1">
    <citation type="journal article" date="2010" name="PLoS Negl. Trop. Dis.">
        <title>The genome sequence of Trypanosoma brucei gambiense, causative agent of chronic human african trypanosomiasis.</title>
        <authorList>
            <person name="Jackson A.P."/>
            <person name="Sanders M."/>
            <person name="Berry A."/>
            <person name="McQuillan J."/>
            <person name="Aslett M.A."/>
            <person name="Quail M.A."/>
            <person name="Chukualim B."/>
            <person name="Capewell P."/>
            <person name="MacLeod A."/>
            <person name="Melville S.E."/>
            <person name="Gibson W."/>
            <person name="Barry J.D."/>
            <person name="Berriman M."/>
            <person name="Hertz-Fowler C."/>
        </authorList>
    </citation>
    <scope>NUCLEOTIDE SEQUENCE [LARGE SCALE GENOMIC DNA]</scope>
    <source>
        <strain evidence="3">MHOM/CI/86/DAL972</strain>
    </source>
</reference>
<dbReference type="EMBL" id="FN554970">
    <property type="protein sequence ID" value="CBH12928.1"/>
    <property type="molecule type" value="Genomic_DNA"/>
</dbReference>